<dbReference type="RefSeq" id="WP_190239290.1">
    <property type="nucleotide sequence ID" value="NZ_QFGA01000001.1"/>
</dbReference>
<keyword evidence="2" id="KW-1185">Reference proteome</keyword>
<evidence type="ECO:0000313" key="2">
    <source>
        <dbReference type="Proteomes" id="UP000298324"/>
    </source>
</evidence>
<accession>A0A4Y7RF31</accession>
<reference evidence="1 2" key="1">
    <citation type="journal article" date="2018" name="Environ. Microbiol.">
        <title>Novel energy conservation strategies and behaviour of Pelotomaculum schinkii driving syntrophic propionate catabolism.</title>
        <authorList>
            <person name="Hidalgo-Ahumada C.A.P."/>
            <person name="Nobu M.K."/>
            <person name="Narihiro T."/>
            <person name="Tamaki H."/>
            <person name="Liu W.T."/>
            <person name="Kamagata Y."/>
            <person name="Stams A.J.M."/>
            <person name="Imachi H."/>
            <person name="Sousa D.Z."/>
        </authorList>
    </citation>
    <scope>NUCLEOTIDE SEQUENCE [LARGE SCALE GENOMIC DNA]</scope>
    <source>
        <strain evidence="1 2">HH</strain>
    </source>
</reference>
<name>A0A4Y7RF31_9FIRM</name>
<evidence type="ECO:0000313" key="1">
    <source>
        <dbReference type="EMBL" id="TEB07389.1"/>
    </source>
</evidence>
<sequence>MAWVSGAIEFENPSENQEYFEGNIVLTKVDALVLQGFVTESEGKKPVPGALVMVYARVNDGKEEPLCQTFSSRDGHYLLHIDKTKISGDSTAIIIRASANEHSSSI</sequence>
<dbReference type="EMBL" id="QFGA01000001">
    <property type="protein sequence ID" value="TEB07389.1"/>
    <property type="molecule type" value="Genomic_DNA"/>
</dbReference>
<comment type="caution">
    <text evidence="1">The sequence shown here is derived from an EMBL/GenBank/DDBJ whole genome shotgun (WGS) entry which is preliminary data.</text>
</comment>
<evidence type="ECO:0008006" key="3">
    <source>
        <dbReference type="Google" id="ProtNLM"/>
    </source>
</evidence>
<organism evidence="1 2">
    <name type="scientific">Pelotomaculum schinkii</name>
    <dbReference type="NCBI Taxonomy" id="78350"/>
    <lineage>
        <taxon>Bacteria</taxon>
        <taxon>Bacillati</taxon>
        <taxon>Bacillota</taxon>
        <taxon>Clostridia</taxon>
        <taxon>Eubacteriales</taxon>
        <taxon>Desulfotomaculaceae</taxon>
        <taxon>Pelotomaculum</taxon>
    </lineage>
</organism>
<dbReference type="Proteomes" id="UP000298324">
    <property type="component" value="Unassembled WGS sequence"/>
</dbReference>
<proteinExistence type="predicted"/>
<dbReference type="AlphaFoldDB" id="A0A4Y7RF31"/>
<protein>
    <recommendedName>
        <fullName evidence="3">Carboxypeptidase regulatory-like domain-containing protein</fullName>
    </recommendedName>
</protein>
<gene>
    <name evidence="1" type="ORF">Psch_00940</name>
</gene>